<evidence type="ECO:0000313" key="3">
    <source>
        <dbReference type="Proteomes" id="UP000886752"/>
    </source>
</evidence>
<dbReference type="InterPro" id="IPR001387">
    <property type="entry name" value="Cro/C1-type_HTH"/>
</dbReference>
<dbReference type="AlphaFoldDB" id="A0A9D1PZD8"/>
<dbReference type="EMBL" id="DXHV01000083">
    <property type="protein sequence ID" value="HIW01514.1"/>
    <property type="molecule type" value="Genomic_DNA"/>
</dbReference>
<reference evidence="2" key="2">
    <citation type="submission" date="2021-04" db="EMBL/GenBank/DDBJ databases">
        <authorList>
            <person name="Gilroy R."/>
        </authorList>
    </citation>
    <scope>NUCLEOTIDE SEQUENCE</scope>
    <source>
        <strain evidence="2">ChiHecec2B26-446</strain>
    </source>
</reference>
<sequence>MSKLQPYGRKRADVKRDIQRVLDAKGMNLVDVAKVAGVSRQTVSATLNGFRHSPRVLGALRSIGVPENLLFDPRWAENKL</sequence>
<dbReference type="GO" id="GO:0003677">
    <property type="term" value="F:DNA binding"/>
    <property type="evidence" value="ECO:0007669"/>
    <property type="project" value="UniProtKB-KW"/>
</dbReference>
<gene>
    <name evidence="2" type="ORF">H9894_10080</name>
</gene>
<dbReference type="SUPFAM" id="SSF47413">
    <property type="entry name" value="lambda repressor-like DNA-binding domains"/>
    <property type="match status" value="1"/>
</dbReference>
<comment type="caution">
    <text evidence="2">The sequence shown here is derived from an EMBL/GenBank/DDBJ whole genome shotgun (WGS) entry which is preliminary data.</text>
</comment>
<accession>A0A9D1PZD8</accession>
<dbReference type="InterPro" id="IPR010982">
    <property type="entry name" value="Lambda_DNA-bd_dom_sf"/>
</dbReference>
<organism evidence="2 3">
    <name type="scientific">Candidatus Desulfovibrio intestinipullorum</name>
    <dbReference type="NCBI Taxonomy" id="2838536"/>
    <lineage>
        <taxon>Bacteria</taxon>
        <taxon>Pseudomonadati</taxon>
        <taxon>Thermodesulfobacteriota</taxon>
        <taxon>Desulfovibrionia</taxon>
        <taxon>Desulfovibrionales</taxon>
        <taxon>Desulfovibrionaceae</taxon>
        <taxon>Desulfovibrio</taxon>
    </lineage>
</organism>
<dbReference type="Proteomes" id="UP000886752">
    <property type="component" value="Unassembled WGS sequence"/>
</dbReference>
<proteinExistence type="predicted"/>
<name>A0A9D1PZD8_9BACT</name>
<evidence type="ECO:0000259" key="1">
    <source>
        <dbReference type="Pfam" id="PF01381"/>
    </source>
</evidence>
<dbReference type="Pfam" id="PF01381">
    <property type="entry name" value="HTH_3"/>
    <property type="match status" value="1"/>
</dbReference>
<reference evidence="2" key="1">
    <citation type="journal article" date="2021" name="PeerJ">
        <title>Extensive microbial diversity within the chicken gut microbiome revealed by metagenomics and culture.</title>
        <authorList>
            <person name="Gilroy R."/>
            <person name="Ravi A."/>
            <person name="Getino M."/>
            <person name="Pursley I."/>
            <person name="Horton D.L."/>
            <person name="Alikhan N.F."/>
            <person name="Baker D."/>
            <person name="Gharbi K."/>
            <person name="Hall N."/>
            <person name="Watson M."/>
            <person name="Adriaenssens E.M."/>
            <person name="Foster-Nyarko E."/>
            <person name="Jarju S."/>
            <person name="Secka A."/>
            <person name="Antonio M."/>
            <person name="Oren A."/>
            <person name="Chaudhuri R.R."/>
            <person name="La Ragione R."/>
            <person name="Hildebrand F."/>
            <person name="Pallen M.J."/>
        </authorList>
    </citation>
    <scope>NUCLEOTIDE SEQUENCE</scope>
    <source>
        <strain evidence="2">ChiHecec2B26-446</strain>
    </source>
</reference>
<keyword evidence="2" id="KW-0238">DNA-binding</keyword>
<feature type="domain" description="HTH cro/C1-type" evidence="1">
    <location>
        <begin position="18"/>
        <end position="55"/>
    </location>
</feature>
<dbReference type="Gene3D" id="1.10.260.40">
    <property type="entry name" value="lambda repressor-like DNA-binding domains"/>
    <property type="match status" value="1"/>
</dbReference>
<evidence type="ECO:0000313" key="2">
    <source>
        <dbReference type="EMBL" id="HIW01514.1"/>
    </source>
</evidence>
<protein>
    <submittedName>
        <fullName evidence="2">LacI family DNA-binding transcriptional regulator</fullName>
    </submittedName>
</protein>